<evidence type="ECO:0000256" key="1">
    <source>
        <dbReference type="SAM" id="SignalP"/>
    </source>
</evidence>
<evidence type="ECO:0008006" key="4">
    <source>
        <dbReference type="Google" id="ProtNLM"/>
    </source>
</evidence>
<keyword evidence="3" id="KW-1185">Reference proteome</keyword>
<reference evidence="3" key="1">
    <citation type="journal article" date="2019" name="Int. J. Syst. Evol. Microbiol.">
        <title>The Global Catalogue of Microorganisms (GCM) 10K type strain sequencing project: providing services to taxonomists for standard genome sequencing and annotation.</title>
        <authorList>
            <consortium name="The Broad Institute Genomics Platform"/>
            <consortium name="The Broad Institute Genome Sequencing Center for Infectious Disease"/>
            <person name="Wu L."/>
            <person name="Ma J."/>
        </authorList>
    </citation>
    <scope>NUCLEOTIDE SEQUENCE [LARGE SCALE GENOMIC DNA]</scope>
    <source>
        <strain evidence="3">CECT 7477</strain>
    </source>
</reference>
<organism evidence="2 3">
    <name type="scientific">Euzebyella saccharophila</name>
    <dbReference type="NCBI Taxonomy" id="679664"/>
    <lineage>
        <taxon>Bacteria</taxon>
        <taxon>Pseudomonadati</taxon>
        <taxon>Bacteroidota</taxon>
        <taxon>Flavobacteriia</taxon>
        <taxon>Flavobacteriales</taxon>
        <taxon>Flavobacteriaceae</taxon>
        <taxon>Euzebyella</taxon>
    </lineage>
</organism>
<comment type="caution">
    <text evidence="2">The sequence shown here is derived from an EMBL/GenBank/DDBJ whole genome shotgun (WGS) entry which is preliminary data.</text>
</comment>
<dbReference type="RefSeq" id="WP_192460232.1">
    <property type="nucleotide sequence ID" value="NZ_JACYFJ010000001.1"/>
</dbReference>
<proteinExistence type="predicted"/>
<dbReference type="EMBL" id="JBHSAW010000004">
    <property type="protein sequence ID" value="MFC4096159.1"/>
    <property type="molecule type" value="Genomic_DNA"/>
</dbReference>
<evidence type="ECO:0000313" key="2">
    <source>
        <dbReference type="EMBL" id="MFC4096159.1"/>
    </source>
</evidence>
<evidence type="ECO:0000313" key="3">
    <source>
        <dbReference type="Proteomes" id="UP001595814"/>
    </source>
</evidence>
<feature type="signal peptide" evidence="1">
    <location>
        <begin position="1"/>
        <end position="20"/>
    </location>
</feature>
<dbReference type="Proteomes" id="UP001595814">
    <property type="component" value="Unassembled WGS sequence"/>
</dbReference>
<sequence>MRYLTLFILLLVGTSCNWTAFREKKTREYLNEEIGNIDWEEVDKYPLFDSCDETVSKEEQKNCFAQVLLTHFSNYLDDTFYATELTSQDTIYIDLLMKETGELQVMEIVNGEILYDDLPNFTSQIKTSLDSLPELKPALKRGIPVKAKFRIPIVLSPQ</sequence>
<name>A0ABV8JNL7_9FLAO</name>
<gene>
    <name evidence="2" type="ORF">ACFOUT_09745</name>
</gene>
<dbReference type="PROSITE" id="PS51257">
    <property type="entry name" value="PROKAR_LIPOPROTEIN"/>
    <property type="match status" value="1"/>
</dbReference>
<keyword evidence="1" id="KW-0732">Signal</keyword>
<protein>
    <recommendedName>
        <fullName evidence="4">TonB C-terminal domain-containing protein</fullName>
    </recommendedName>
</protein>
<accession>A0ABV8JNL7</accession>
<feature type="chain" id="PRO_5046673780" description="TonB C-terminal domain-containing protein" evidence="1">
    <location>
        <begin position="21"/>
        <end position="158"/>
    </location>
</feature>